<dbReference type="RefSeq" id="WP_127004008.1">
    <property type="nucleotide sequence ID" value="NZ_CP173194.1"/>
</dbReference>
<dbReference type="InterPro" id="IPR011008">
    <property type="entry name" value="Dimeric_a/b-barrel"/>
</dbReference>
<name>A0A3S0V335_9PROT</name>
<evidence type="ECO:0008006" key="3">
    <source>
        <dbReference type="Google" id="ProtNLM"/>
    </source>
</evidence>
<dbReference type="Gene3D" id="3.30.70.100">
    <property type="match status" value="1"/>
</dbReference>
<dbReference type="EMBL" id="RZIJ01000033">
    <property type="protein sequence ID" value="RUQ63696.1"/>
    <property type="molecule type" value="Genomic_DNA"/>
</dbReference>
<sequence>MITAIVRYRLPATIGREACREHFHRIAAGFGDIPGLIRKQFIWSETGTAGGVYQWASVADAKRFYQGPWLDGILARYGTYPEIEYFETLAVTENPGGAVVLDP</sequence>
<proteinExistence type="predicted"/>
<evidence type="ECO:0000313" key="2">
    <source>
        <dbReference type="Proteomes" id="UP000280346"/>
    </source>
</evidence>
<comment type="caution">
    <text evidence="1">The sequence shown here is derived from an EMBL/GenBank/DDBJ whole genome shotgun (WGS) entry which is preliminary data.</text>
</comment>
<dbReference type="AlphaFoldDB" id="A0A3S0V335"/>
<dbReference type="Proteomes" id="UP000280346">
    <property type="component" value="Unassembled WGS sequence"/>
</dbReference>
<dbReference type="OrthoDB" id="2065010at2"/>
<accession>A0A3S0V335</accession>
<protein>
    <recommendedName>
        <fullName evidence="3">Monooxygenase</fullName>
    </recommendedName>
</protein>
<keyword evidence="2" id="KW-1185">Reference proteome</keyword>
<evidence type="ECO:0000313" key="1">
    <source>
        <dbReference type="EMBL" id="RUQ63696.1"/>
    </source>
</evidence>
<gene>
    <name evidence="1" type="ORF">EJ913_27565</name>
</gene>
<reference evidence="1 2" key="1">
    <citation type="submission" date="2018-12" db="EMBL/GenBank/DDBJ databases">
        <authorList>
            <person name="Yang Y."/>
        </authorList>
    </citation>
    <scope>NUCLEOTIDE SEQUENCE [LARGE SCALE GENOMIC DNA]</scope>
    <source>
        <strain evidence="1 2">GSF71</strain>
    </source>
</reference>
<organism evidence="1 2">
    <name type="scientific">Azospirillum doebereinerae</name>
    <dbReference type="NCBI Taxonomy" id="92933"/>
    <lineage>
        <taxon>Bacteria</taxon>
        <taxon>Pseudomonadati</taxon>
        <taxon>Pseudomonadota</taxon>
        <taxon>Alphaproteobacteria</taxon>
        <taxon>Rhodospirillales</taxon>
        <taxon>Azospirillaceae</taxon>
        <taxon>Azospirillum</taxon>
    </lineage>
</organism>
<dbReference type="SUPFAM" id="SSF54909">
    <property type="entry name" value="Dimeric alpha+beta barrel"/>
    <property type="match status" value="1"/>
</dbReference>